<proteinExistence type="predicted"/>
<reference evidence="2" key="1">
    <citation type="journal article" date="2022" name="bioRxiv">
        <title>Sequencing and chromosome-scale assembly of the giantPleurodeles waltlgenome.</title>
        <authorList>
            <person name="Brown T."/>
            <person name="Elewa A."/>
            <person name="Iarovenko S."/>
            <person name="Subramanian E."/>
            <person name="Araus A.J."/>
            <person name="Petzold A."/>
            <person name="Susuki M."/>
            <person name="Suzuki K.-i.T."/>
            <person name="Hayashi T."/>
            <person name="Toyoda A."/>
            <person name="Oliveira C."/>
            <person name="Osipova E."/>
            <person name="Leigh N.D."/>
            <person name="Simon A."/>
            <person name="Yun M.H."/>
        </authorList>
    </citation>
    <scope>NUCLEOTIDE SEQUENCE</scope>
    <source>
        <strain evidence="2">20211129_DDA</strain>
        <tissue evidence="2">Liver</tissue>
    </source>
</reference>
<evidence type="ECO:0000313" key="2">
    <source>
        <dbReference type="EMBL" id="KAJ1099567.1"/>
    </source>
</evidence>
<dbReference type="EMBL" id="JANPWB010000014">
    <property type="protein sequence ID" value="KAJ1099567.1"/>
    <property type="molecule type" value="Genomic_DNA"/>
</dbReference>
<evidence type="ECO:0000256" key="1">
    <source>
        <dbReference type="SAM" id="MobiDB-lite"/>
    </source>
</evidence>
<organism evidence="2 3">
    <name type="scientific">Pleurodeles waltl</name>
    <name type="common">Iberian ribbed newt</name>
    <dbReference type="NCBI Taxonomy" id="8319"/>
    <lineage>
        <taxon>Eukaryota</taxon>
        <taxon>Metazoa</taxon>
        <taxon>Chordata</taxon>
        <taxon>Craniata</taxon>
        <taxon>Vertebrata</taxon>
        <taxon>Euteleostomi</taxon>
        <taxon>Amphibia</taxon>
        <taxon>Batrachia</taxon>
        <taxon>Caudata</taxon>
        <taxon>Salamandroidea</taxon>
        <taxon>Salamandridae</taxon>
        <taxon>Pleurodelinae</taxon>
        <taxon>Pleurodeles</taxon>
    </lineage>
</organism>
<evidence type="ECO:0000313" key="3">
    <source>
        <dbReference type="Proteomes" id="UP001066276"/>
    </source>
</evidence>
<dbReference type="Proteomes" id="UP001066276">
    <property type="component" value="Chromosome 10"/>
</dbReference>
<feature type="region of interest" description="Disordered" evidence="1">
    <location>
        <begin position="36"/>
        <end position="162"/>
    </location>
</feature>
<feature type="compositionally biased region" description="Basic and acidic residues" evidence="1">
    <location>
        <begin position="95"/>
        <end position="112"/>
    </location>
</feature>
<keyword evidence="3" id="KW-1185">Reference proteome</keyword>
<protein>
    <submittedName>
        <fullName evidence="2">Uncharacterized protein</fullName>
    </submittedName>
</protein>
<comment type="caution">
    <text evidence="2">The sequence shown here is derived from an EMBL/GenBank/DDBJ whole genome shotgun (WGS) entry which is preliminary data.</text>
</comment>
<gene>
    <name evidence="2" type="ORF">NDU88_004667</name>
</gene>
<feature type="compositionally biased region" description="Basic and acidic residues" evidence="1">
    <location>
        <begin position="119"/>
        <end position="142"/>
    </location>
</feature>
<accession>A0AAV7M7R1</accession>
<dbReference type="AlphaFoldDB" id="A0AAV7M7R1"/>
<feature type="compositionally biased region" description="Basic and acidic residues" evidence="1">
    <location>
        <begin position="40"/>
        <end position="71"/>
    </location>
</feature>
<name>A0AAV7M7R1_PLEWA</name>
<sequence length="162" mass="19044">MVEEVIIGTCYQDLDDIMANTYSQDLESHWLSTNPFVTKQIEEDKEKKKLSRRGEEKRSEENKTKGDRIQENEGEERETEVRRTEKENEGEESETEARRTEKENKGEERETRQGGLGRRTLEMARWEEQSKIVHQQREEKAKTATTSQEGHGLTRTGTRRMP</sequence>